<evidence type="ECO:0000313" key="2">
    <source>
        <dbReference type="EMBL" id="ADQ07870.1"/>
    </source>
</evidence>
<dbReference type="STRING" id="632292.Calhy_2162"/>
<accession>E4Q7V2</accession>
<evidence type="ECO:0000256" key="1">
    <source>
        <dbReference type="SAM" id="Phobius"/>
    </source>
</evidence>
<reference key="1">
    <citation type="submission" date="2010-09" db="EMBL/GenBank/DDBJ databases">
        <title>Complete sequence of Caldicellulosiruptor hydrothermalis 108.</title>
        <authorList>
            <consortium name="US DOE Joint Genome Institute"/>
            <person name="Lucas S."/>
            <person name="Copeland A."/>
            <person name="Lapidus A."/>
            <person name="Cheng J.-F."/>
            <person name="Bruce D."/>
            <person name="Goodwin L."/>
            <person name="Pitluck S."/>
            <person name="Davenport K."/>
            <person name="Detter J.C."/>
            <person name="Han C."/>
            <person name="Tapia R."/>
            <person name="Land M."/>
            <person name="Hauser L."/>
            <person name="Chang Y.-J."/>
            <person name="Jeffries C."/>
            <person name="Kyrpides N."/>
            <person name="Ivanova N."/>
            <person name="Mikhailova N."/>
            <person name="Blumer-Schuette S.E."/>
            <person name="Kelly R.M."/>
            <person name="Woyke T."/>
        </authorList>
    </citation>
    <scope>NUCLEOTIDE SEQUENCE</scope>
    <source>
        <strain>108</strain>
    </source>
</reference>
<proteinExistence type="predicted"/>
<keyword evidence="3" id="KW-1185">Reference proteome</keyword>
<keyword evidence="1" id="KW-0472">Membrane</keyword>
<dbReference type="HOGENOM" id="CLU_096747_0_0_9"/>
<dbReference type="eggNOG" id="ENOG5031MY3">
    <property type="taxonomic scope" value="Bacteria"/>
</dbReference>
<reference evidence="2 3" key="2">
    <citation type="journal article" date="2011" name="J. Bacteriol.">
        <title>Complete genome sequences for the anaerobic, extremely thermophilic plant biomass-degrading bacteria Caldicellulosiruptor hydrothermalis, Caldicellulosiruptor kristjanssonii, Caldicellulosiruptor kronotskyensis, Caldicellulosiruptor owensenis, and Caldicellulosiruptor lactoaceticus.</title>
        <authorList>
            <person name="Blumer-Schuette S.E."/>
            <person name="Ozdemir I."/>
            <person name="Mistry D."/>
            <person name="Lucas S."/>
            <person name="Lapidus A."/>
            <person name="Cheng J.F."/>
            <person name="Goodwin L.A."/>
            <person name="Pitluck S."/>
            <person name="Land M.L."/>
            <person name="Hauser L.J."/>
            <person name="Woyke T."/>
            <person name="Mikhailova N."/>
            <person name="Pati A."/>
            <person name="Kyrpides N.C."/>
            <person name="Ivanova N."/>
            <person name="Detter J.C."/>
            <person name="Walston-Davenport K."/>
            <person name="Han S."/>
            <person name="Adams M.W."/>
            <person name="Kelly R.M."/>
        </authorList>
    </citation>
    <scope>NUCLEOTIDE SEQUENCE [LARGE SCALE GENOMIC DNA]</scope>
    <source>
        <strain evidence="3">DSM 18901 / VKM B-2411 / 108</strain>
    </source>
</reference>
<organism evidence="2 3">
    <name type="scientific">Caldicellulosiruptor hydrothermalis (strain DSM 18901 / VKM B-2411 / 108)</name>
    <dbReference type="NCBI Taxonomy" id="632292"/>
    <lineage>
        <taxon>Bacteria</taxon>
        <taxon>Bacillati</taxon>
        <taxon>Bacillota</taxon>
        <taxon>Bacillota incertae sedis</taxon>
        <taxon>Caldicellulosiruptorales</taxon>
        <taxon>Caldicellulosiruptoraceae</taxon>
        <taxon>Caldicellulosiruptor</taxon>
    </lineage>
</organism>
<keyword evidence="1" id="KW-0812">Transmembrane</keyword>
<sequence length="255" mass="29844">MKKRKATIISFILIIILIIAFVTTFIPTLQLKTKNMKVKKGKWVDVYYEKEEIAALDCFNLAEQRAEYLMGKLVIKEKSKIKIFIYDKQSTFQTKKYGLITLLFNLDWYIGDNIGSTVILTSPSNPGKLHNYESVKQSLLHEMVHAYEYLINPKIKKWLNEGVALYLTNGGQLKKGELKNIKIPSFEDIQTENPIKFANIGGYILADTYIEYIDRKYGWHKVLQLLKTNNYRKIFKKADKEIYDEWVNYIVTAYQ</sequence>
<dbReference type="OrthoDB" id="9787613at2"/>
<evidence type="ECO:0000313" key="3">
    <source>
        <dbReference type="Proteomes" id="UP000006890"/>
    </source>
</evidence>
<feature type="transmembrane region" description="Helical" evidence="1">
    <location>
        <begin position="6"/>
        <end position="29"/>
    </location>
</feature>
<name>E4Q7V2_CALH1</name>
<dbReference type="RefSeq" id="WP_013404013.1">
    <property type="nucleotide sequence ID" value="NC_014652.1"/>
</dbReference>
<protein>
    <recommendedName>
        <fullName evidence="4">Peptidase MA-like domain-containing protein</fullName>
    </recommendedName>
</protein>
<dbReference type="Proteomes" id="UP000006890">
    <property type="component" value="Chromosome"/>
</dbReference>
<keyword evidence="1" id="KW-1133">Transmembrane helix</keyword>
<dbReference type="EMBL" id="CP002219">
    <property type="protein sequence ID" value="ADQ07870.1"/>
    <property type="molecule type" value="Genomic_DNA"/>
</dbReference>
<dbReference type="AlphaFoldDB" id="E4Q7V2"/>
<evidence type="ECO:0008006" key="4">
    <source>
        <dbReference type="Google" id="ProtNLM"/>
    </source>
</evidence>
<gene>
    <name evidence="2" type="ordered locus">Calhy_2162</name>
</gene>
<dbReference type="KEGG" id="chd:Calhy_2162"/>